<dbReference type="RefSeq" id="WP_027841251.1">
    <property type="nucleotide sequence ID" value="NZ_LMTZ01000137.1"/>
</dbReference>
<name>A0A0V7ZGB3_9CYAN</name>
<protein>
    <submittedName>
        <fullName evidence="1">Uncharacterized protein</fullName>
    </submittedName>
</protein>
<gene>
    <name evidence="1" type="ORF">BC008_13710</name>
</gene>
<dbReference type="EMBL" id="LMTZ01000137">
    <property type="protein sequence ID" value="KST63515.1"/>
    <property type="molecule type" value="Genomic_DNA"/>
</dbReference>
<dbReference type="AlphaFoldDB" id="A0A0V7ZGB3"/>
<proteinExistence type="predicted"/>
<comment type="caution">
    <text evidence="1">The sequence shown here is derived from an EMBL/GenBank/DDBJ whole genome shotgun (WGS) entry which is preliminary data.</text>
</comment>
<accession>A0A0V7ZGB3</accession>
<dbReference type="Proteomes" id="UP000053372">
    <property type="component" value="Unassembled WGS sequence"/>
</dbReference>
<evidence type="ECO:0000313" key="2">
    <source>
        <dbReference type="Proteomes" id="UP000053372"/>
    </source>
</evidence>
<organism evidence="1 2">
    <name type="scientific">Mastigocoleus testarum BC008</name>
    <dbReference type="NCBI Taxonomy" id="371196"/>
    <lineage>
        <taxon>Bacteria</taxon>
        <taxon>Bacillati</taxon>
        <taxon>Cyanobacteriota</taxon>
        <taxon>Cyanophyceae</taxon>
        <taxon>Nostocales</taxon>
        <taxon>Hapalosiphonaceae</taxon>
        <taxon>Mastigocoleus</taxon>
    </lineage>
</organism>
<reference evidence="1 2" key="1">
    <citation type="journal article" date="2015" name="Genome Announc.">
        <title>Draft Genome of the Euendolithic (true boring) Cyanobacterium Mastigocoleus testarum strain BC008.</title>
        <authorList>
            <person name="Guida B.S."/>
            <person name="Garcia-Pichel F."/>
        </authorList>
    </citation>
    <scope>NUCLEOTIDE SEQUENCE [LARGE SCALE GENOMIC DNA]</scope>
    <source>
        <strain evidence="1 2">BC008</strain>
    </source>
</reference>
<sequence>MPKSFKAYGIKFVRDEFSDEERYLSKDGGVTSDLGNAWFNLDLEHANWYAKYKSKNNSAIDPNTFSFQVTEDDEPISE</sequence>
<keyword evidence="2" id="KW-1185">Reference proteome</keyword>
<evidence type="ECO:0000313" key="1">
    <source>
        <dbReference type="EMBL" id="KST63515.1"/>
    </source>
</evidence>